<dbReference type="AlphaFoldDB" id="A0A1H9Y3U4"/>
<dbReference type="OrthoDB" id="367237at2"/>
<feature type="signal peptide" evidence="1">
    <location>
        <begin position="1"/>
        <end position="21"/>
    </location>
</feature>
<dbReference type="SUPFAM" id="SSF56281">
    <property type="entry name" value="Metallo-hydrolase/oxidoreductase"/>
    <property type="match status" value="1"/>
</dbReference>
<dbReference type="SMART" id="SM00849">
    <property type="entry name" value="Lactamase_B"/>
    <property type="match status" value="1"/>
</dbReference>
<feature type="domain" description="Metallo-beta-lactamase" evidence="2">
    <location>
        <begin position="58"/>
        <end position="252"/>
    </location>
</feature>
<accession>A0A1H9Y3U4</accession>
<reference evidence="3 4" key="1">
    <citation type="submission" date="2016-10" db="EMBL/GenBank/DDBJ databases">
        <authorList>
            <person name="de Groot N.N."/>
        </authorList>
    </citation>
    <scope>NUCLEOTIDE SEQUENCE [LARGE SCALE GENOMIC DNA]</scope>
    <source>
        <strain evidence="3 4">DSM 1801</strain>
    </source>
</reference>
<dbReference type="InterPro" id="IPR035681">
    <property type="entry name" value="ComA-like_MBL"/>
</dbReference>
<dbReference type="PANTHER" id="PTHR30619:SF1">
    <property type="entry name" value="RECOMBINATION PROTEIN 2"/>
    <property type="match status" value="1"/>
</dbReference>
<evidence type="ECO:0000313" key="4">
    <source>
        <dbReference type="Proteomes" id="UP000199800"/>
    </source>
</evidence>
<dbReference type="EMBL" id="FOHN01000001">
    <property type="protein sequence ID" value="SES63334.1"/>
    <property type="molecule type" value="Genomic_DNA"/>
</dbReference>
<feature type="chain" id="PRO_5011571544" evidence="1">
    <location>
        <begin position="22"/>
        <end position="298"/>
    </location>
</feature>
<organism evidence="3 4">
    <name type="scientific">[Clostridium] polysaccharolyticum</name>
    <dbReference type="NCBI Taxonomy" id="29364"/>
    <lineage>
        <taxon>Bacteria</taxon>
        <taxon>Bacillati</taxon>
        <taxon>Bacillota</taxon>
        <taxon>Clostridia</taxon>
        <taxon>Lachnospirales</taxon>
        <taxon>Lachnospiraceae</taxon>
    </lineage>
</organism>
<evidence type="ECO:0000259" key="2">
    <source>
        <dbReference type="SMART" id="SM00849"/>
    </source>
</evidence>
<dbReference type="InterPro" id="IPR001279">
    <property type="entry name" value="Metallo-B-lactamas"/>
</dbReference>
<gene>
    <name evidence="3" type="ORF">SAMN04487772_101113</name>
</gene>
<keyword evidence="1" id="KW-0732">Signal</keyword>
<dbReference type="STRING" id="29364.SAMN04487772_101113"/>
<protein>
    <submittedName>
        <fullName evidence="3">Competence protein ComEC</fullName>
    </submittedName>
</protein>
<evidence type="ECO:0000313" key="3">
    <source>
        <dbReference type="EMBL" id="SES63334.1"/>
    </source>
</evidence>
<proteinExistence type="predicted"/>
<sequence>MRRMKRTILIILACLAIGAGAAVIALVAGKQETSGGISLITGNAREHDMDVIYINAGKADSMLLKIDGQAFLIDTGLKKSVKMIKKVLGKYGVSSLEAVFLSHRHSDHVGGLEKIAKSYPIKKLYSPAISNCSEEAENSIDRKADELNISLKKLSAGDRVPLVEDVTMEVLGPLEENKEDDNDNSLVLRIFVNKRVFLFTGDMQFSEEKTLLDAGVDVSADIYKVGNHGNPDATSEKFAKAVSPEIAIITTDTEKDQDSANKRVISSFKKAKVLLTQDYDLGIRITVDGNGKIAAGQA</sequence>
<keyword evidence="4" id="KW-1185">Reference proteome</keyword>
<name>A0A1H9Y3U4_9FIRM</name>
<dbReference type="PANTHER" id="PTHR30619">
    <property type="entry name" value="DNA INTERNALIZATION/COMPETENCE PROTEIN COMEC/REC2"/>
    <property type="match status" value="1"/>
</dbReference>
<dbReference type="Gene3D" id="3.60.15.10">
    <property type="entry name" value="Ribonuclease Z/Hydroxyacylglutathione hydrolase-like"/>
    <property type="match status" value="1"/>
</dbReference>
<dbReference type="InterPro" id="IPR052159">
    <property type="entry name" value="Competence_DNA_uptake"/>
</dbReference>
<dbReference type="Proteomes" id="UP000199800">
    <property type="component" value="Unassembled WGS sequence"/>
</dbReference>
<evidence type="ECO:0000256" key="1">
    <source>
        <dbReference type="SAM" id="SignalP"/>
    </source>
</evidence>
<dbReference type="InterPro" id="IPR036866">
    <property type="entry name" value="RibonucZ/Hydroxyglut_hydro"/>
</dbReference>
<dbReference type="Pfam" id="PF00753">
    <property type="entry name" value="Lactamase_B"/>
    <property type="match status" value="1"/>
</dbReference>
<dbReference type="CDD" id="cd07731">
    <property type="entry name" value="ComA-like_MBL-fold"/>
    <property type="match status" value="1"/>
</dbReference>